<protein>
    <submittedName>
        <fullName evidence="1">Uncharacterized protein</fullName>
    </submittedName>
</protein>
<dbReference type="AlphaFoldDB" id="K3Y466"/>
<dbReference type="Proteomes" id="UP000004995">
    <property type="component" value="Unassembled WGS sequence"/>
</dbReference>
<sequence>MDIIFGLLLTSKYTRVLLRVHENYIDILPYYIIWSICS</sequence>
<organism evidence="1 2">
    <name type="scientific">Setaria italica</name>
    <name type="common">Foxtail millet</name>
    <name type="synonym">Panicum italicum</name>
    <dbReference type="NCBI Taxonomy" id="4555"/>
    <lineage>
        <taxon>Eukaryota</taxon>
        <taxon>Viridiplantae</taxon>
        <taxon>Streptophyta</taxon>
        <taxon>Embryophyta</taxon>
        <taxon>Tracheophyta</taxon>
        <taxon>Spermatophyta</taxon>
        <taxon>Magnoliopsida</taxon>
        <taxon>Liliopsida</taxon>
        <taxon>Poales</taxon>
        <taxon>Poaceae</taxon>
        <taxon>PACMAD clade</taxon>
        <taxon>Panicoideae</taxon>
        <taxon>Panicodae</taxon>
        <taxon>Paniceae</taxon>
        <taxon>Cenchrinae</taxon>
        <taxon>Setaria</taxon>
    </lineage>
</organism>
<keyword evidence="2" id="KW-1185">Reference proteome</keyword>
<accession>K3Y466</accession>
<proteinExistence type="predicted"/>
<dbReference type="EMBL" id="AGNK02002553">
    <property type="status" value="NOT_ANNOTATED_CDS"/>
    <property type="molecule type" value="Genomic_DNA"/>
</dbReference>
<name>K3Y466_SETIT</name>
<dbReference type="HOGENOM" id="CLU_3336472_0_0_1"/>
<evidence type="ECO:0000313" key="2">
    <source>
        <dbReference type="Proteomes" id="UP000004995"/>
    </source>
</evidence>
<dbReference type="InParanoid" id="K3Y466"/>
<evidence type="ECO:0000313" key="1">
    <source>
        <dbReference type="EnsemblPlants" id="KQL10976"/>
    </source>
</evidence>
<reference evidence="2" key="1">
    <citation type="journal article" date="2012" name="Nat. Biotechnol.">
        <title>Reference genome sequence of the model plant Setaria.</title>
        <authorList>
            <person name="Bennetzen J.L."/>
            <person name="Schmutz J."/>
            <person name="Wang H."/>
            <person name="Percifield R."/>
            <person name="Hawkins J."/>
            <person name="Pontaroli A.C."/>
            <person name="Estep M."/>
            <person name="Feng L."/>
            <person name="Vaughn J.N."/>
            <person name="Grimwood J."/>
            <person name="Jenkins J."/>
            <person name="Barry K."/>
            <person name="Lindquist E."/>
            <person name="Hellsten U."/>
            <person name="Deshpande S."/>
            <person name="Wang X."/>
            <person name="Wu X."/>
            <person name="Mitros T."/>
            <person name="Triplett J."/>
            <person name="Yang X."/>
            <person name="Ye C.Y."/>
            <person name="Mauro-Herrera M."/>
            <person name="Wang L."/>
            <person name="Li P."/>
            <person name="Sharma M."/>
            <person name="Sharma R."/>
            <person name="Ronald P.C."/>
            <person name="Panaud O."/>
            <person name="Kellogg E.A."/>
            <person name="Brutnell T.P."/>
            <person name="Doust A.N."/>
            <person name="Tuskan G.A."/>
            <person name="Rokhsar D."/>
            <person name="Devos K.M."/>
        </authorList>
    </citation>
    <scope>NUCLEOTIDE SEQUENCE [LARGE SCALE GENOMIC DNA]</scope>
    <source>
        <strain evidence="2">cv. Yugu1</strain>
    </source>
</reference>
<dbReference type="Gramene" id="KQL10976">
    <property type="protein sequence ID" value="KQL10976"/>
    <property type="gene ID" value="SETIT_009004mg"/>
</dbReference>
<reference evidence="1" key="2">
    <citation type="submission" date="2018-08" db="UniProtKB">
        <authorList>
            <consortium name="EnsemblPlants"/>
        </authorList>
    </citation>
    <scope>IDENTIFICATION</scope>
    <source>
        <strain evidence="1">Yugu1</strain>
    </source>
</reference>
<dbReference type="EnsemblPlants" id="KQL10976">
    <property type="protein sequence ID" value="KQL10976"/>
    <property type="gene ID" value="SETIT_009004mg"/>
</dbReference>